<evidence type="ECO:0000256" key="4">
    <source>
        <dbReference type="ARBA" id="ARBA00022723"/>
    </source>
</evidence>
<dbReference type="AlphaFoldDB" id="Q23FR1"/>
<comment type="subcellular location">
    <subcellularLocation>
        <location evidence="9">Mitochondrion</location>
    </subcellularLocation>
</comment>
<comment type="function">
    <text evidence="9">Succinyl-CoA synthetase functions in the citric acid cycle (TCA), coupling the hydrolysis of succinyl-CoA to the synthesis of ATP and thus represents the only step of substrate-level phosphorylation in the TCA. The beta subunit provides nucleotide specificity of the enzyme and binds the substrate succinate, while the binding sites for coenzyme A and phosphate are found in the alpha subunit.</text>
</comment>
<comment type="catalytic activity">
    <reaction evidence="9">
        <text>succinate + ATP + CoA = succinyl-CoA + ADP + phosphate</text>
        <dbReference type="Rhea" id="RHEA:17661"/>
        <dbReference type="ChEBI" id="CHEBI:30031"/>
        <dbReference type="ChEBI" id="CHEBI:30616"/>
        <dbReference type="ChEBI" id="CHEBI:43474"/>
        <dbReference type="ChEBI" id="CHEBI:57287"/>
        <dbReference type="ChEBI" id="CHEBI:57292"/>
        <dbReference type="ChEBI" id="CHEBI:456216"/>
        <dbReference type="EC" id="6.2.1.5"/>
    </reaction>
</comment>
<dbReference type="GO" id="GO:0006104">
    <property type="term" value="P:succinyl-CoA metabolic process"/>
    <property type="evidence" value="ECO:0007669"/>
    <property type="project" value="TreeGrafter"/>
</dbReference>
<dbReference type="RefSeq" id="XP_001015794.2">
    <property type="nucleotide sequence ID" value="XM_001015794.2"/>
</dbReference>
<dbReference type="Proteomes" id="UP000009168">
    <property type="component" value="Unassembled WGS sequence"/>
</dbReference>
<comment type="caution">
    <text evidence="9">Lacks conserved residue(s) required for the propagation of feature annotation.</text>
</comment>
<feature type="binding site" evidence="9">
    <location>
        <position position="257"/>
    </location>
    <ligand>
        <name>Mg(2+)</name>
        <dbReference type="ChEBI" id="CHEBI:18420"/>
    </ligand>
</feature>
<reference evidence="13" key="1">
    <citation type="journal article" date="2006" name="PLoS Biol.">
        <title>Macronuclear genome sequence of the ciliate Tetrahymena thermophila, a model eukaryote.</title>
        <authorList>
            <person name="Eisen J.A."/>
            <person name="Coyne R.S."/>
            <person name="Wu M."/>
            <person name="Wu D."/>
            <person name="Thiagarajan M."/>
            <person name="Wortman J.R."/>
            <person name="Badger J.H."/>
            <person name="Ren Q."/>
            <person name="Amedeo P."/>
            <person name="Jones K.M."/>
            <person name="Tallon L.J."/>
            <person name="Delcher A.L."/>
            <person name="Salzberg S.L."/>
            <person name="Silva J.C."/>
            <person name="Haas B.J."/>
            <person name="Majoros W.H."/>
            <person name="Farzad M."/>
            <person name="Carlton J.M."/>
            <person name="Smith R.K. Jr."/>
            <person name="Garg J."/>
            <person name="Pearlman R.E."/>
            <person name="Karrer K.M."/>
            <person name="Sun L."/>
            <person name="Manning G."/>
            <person name="Elde N.C."/>
            <person name="Turkewitz A.P."/>
            <person name="Asai D.J."/>
            <person name="Wilkes D.E."/>
            <person name="Wang Y."/>
            <person name="Cai H."/>
            <person name="Collins K."/>
            <person name="Stewart B.A."/>
            <person name="Lee S.R."/>
            <person name="Wilamowska K."/>
            <person name="Weinberg Z."/>
            <person name="Ruzzo W.L."/>
            <person name="Wloga D."/>
            <person name="Gaertig J."/>
            <person name="Frankel J."/>
            <person name="Tsao C.-C."/>
            <person name="Gorovsky M.A."/>
            <person name="Keeling P.J."/>
            <person name="Waller R.F."/>
            <person name="Patron N.J."/>
            <person name="Cherry J.M."/>
            <person name="Stover N.A."/>
            <person name="Krieger C.J."/>
            <person name="del Toro C."/>
            <person name="Ryder H.F."/>
            <person name="Williamson S.C."/>
            <person name="Barbeau R.A."/>
            <person name="Hamilton E.P."/>
            <person name="Orias E."/>
        </authorList>
    </citation>
    <scope>NUCLEOTIDE SEQUENCE [LARGE SCALE GENOMIC DNA]</scope>
    <source>
        <strain evidence="13">SB210</strain>
    </source>
</reference>
<feature type="binding site" evidence="9">
    <location>
        <begin position="92"/>
        <end position="94"/>
    </location>
    <ligand>
        <name>ATP</name>
        <dbReference type="ChEBI" id="CHEBI:30616"/>
    </ligand>
</feature>
<evidence type="ECO:0000256" key="2">
    <source>
        <dbReference type="ARBA" id="ARBA00022532"/>
    </source>
</evidence>
<dbReference type="NCBIfam" id="NF001913">
    <property type="entry name" value="PRK00696.1"/>
    <property type="match status" value="1"/>
</dbReference>
<evidence type="ECO:0000256" key="5">
    <source>
        <dbReference type="ARBA" id="ARBA00022741"/>
    </source>
</evidence>
<keyword evidence="5 9" id="KW-0547">Nucleotide-binding</keyword>
<keyword evidence="2 9" id="KW-0816">Tricarboxylic acid cycle</keyword>
<dbReference type="InterPro" id="IPR005809">
    <property type="entry name" value="Succ_CoA_ligase-like_bsu"/>
</dbReference>
<dbReference type="Pfam" id="PF08442">
    <property type="entry name" value="ATP-grasp_2"/>
    <property type="match status" value="1"/>
</dbReference>
<dbReference type="FunFam" id="3.40.50.261:FF:000001">
    <property type="entry name" value="Succinate--CoA ligase [ADP-forming] subunit beta"/>
    <property type="match status" value="1"/>
</dbReference>
<dbReference type="eggNOG" id="KOG2799">
    <property type="taxonomic scope" value="Eukaryota"/>
</dbReference>
<gene>
    <name evidence="12" type="ORF">TTHERM_00079540</name>
</gene>
<dbReference type="PANTHER" id="PTHR11815">
    <property type="entry name" value="SUCCINYL-COA SYNTHETASE BETA CHAIN"/>
    <property type="match status" value="1"/>
</dbReference>
<comment type="similarity">
    <text evidence="9">Belongs to the succinate/malate CoA ligase beta subunit family.</text>
</comment>
<sequence length="446" mass="49113">MFLSNLLKRSAQFLPKSSKLSFNPQYNIILHEYQVMDLLQKYDLPVISGSVATSAEQALNVAQQLKNSKPTNQSQGITFTDFVVKAQIHAGGRGKGFFKENGMQSGVQFATSPQEVKDIAEKMLGKTLITKQTGLRGRSVNSVLVVERTFLRKELYLAITLDRKQGGVVIICNERGGVNIEQQDESSVKTHFVNVHEGLTQQTLDDISKSLNLGSQYNDQLHKIVKGLYKCFSETDSTLLEINPLGLTIDGKLLICDQKMNVDDNAAYRQPEIAQMEDITQKDSKEIEADQNALNYIALDGNIGCMVNGAGLAMATMDLIQSKNGMPANFLDCGGKADDRQVFAALKIMEQDPNVEAIFVNIFAGITRCDIICLGLIRALSELGMKKPIVLRLKGTNVDEAKQIIQDSGFNMLVTEDLSQAAEKAVKMAAILRMARDARINILLTS</sequence>
<dbReference type="GO" id="GO:0000287">
    <property type="term" value="F:magnesium ion binding"/>
    <property type="evidence" value="ECO:0007669"/>
    <property type="project" value="UniProtKB-UniRule"/>
</dbReference>
<dbReference type="EMBL" id="GG662704">
    <property type="protein sequence ID" value="EAR95549.2"/>
    <property type="molecule type" value="Genomic_DNA"/>
</dbReference>
<feature type="binding site" evidence="9">
    <location>
        <position position="154"/>
    </location>
    <ligand>
        <name>ATP</name>
        <dbReference type="ChEBI" id="CHEBI:30616"/>
    </ligand>
</feature>
<protein>
    <recommendedName>
        <fullName evidence="9">Succinate--CoA ligase [ADP-forming] subunit beta, mitochondrial</fullName>
        <ecNumber evidence="9">6.2.1.5</ecNumber>
    </recommendedName>
    <alternativeName>
        <fullName evidence="9">Succinyl-CoA synthetase beta chain</fullName>
        <shortName evidence="9">SCS-beta</shortName>
    </alternativeName>
</protein>
<evidence type="ECO:0000256" key="3">
    <source>
        <dbReference type="ARBA" id="ARBA00022598"/>
    </source>
</evidence>
<dbReference type="FunCoup" id="Q23FR1">
    <property type="interactions" value="432"/>
</dbReference>
<feature type="binding site" evidence="9">
    <location>
        <position position="243"/>
    </location>
    <ligand>
        <name>Mg(2+)</name>
        <dbReference type="ChEBI" id="CHEBI:18420"/>
    </ligand>
</feature>
<dbReference type="GO" id="GO:0006099">
    <property type="term" value="P:tricarboxylic acid cycle"/>
    <property type="evidence" value="ECO:0007669"/>
    <property type="project" value="UniProtKB-UniRule"/>
</dbReference>
<comment type="pathway">
    <text evidence="1 9">Carbohydrate metabolism; tricarboxylic acid cycle; succinate from succinyl-CoA (ligase route): step 1/1.</text>
</comment>
<proteinExistence type="inferred from homology"/>
<dbReference type="STRING" id="312017.Q23FR1"/>
<feature type="binding site" evidence="9">
    <location>
        <position position="308"/>
    </location>
    <ligand>
        <name>substrate</name>
        <note>ligand shared with subunit alpha</note>
    </ligand>
</feature>
<feature type="domain" description="ATP-grasp fold succinyl-CoA synthetase-type" evidence="11">
    <location>
        <begin position="30"/>
        <end position="245"/>
    </location>
</feature>
<evidence type="ECO:0000313" key="13">
    <source>
        <dbReference type="Proteomes" id="UP000009168"/>
    </source>
</evidence>
<dbReference type="GO" id="GO:0004775">
    <property type="term" value="F:succinate-CoA ligase (ADP-forming) activity"/>
    <property type="evidence" value="ECO:0007669"/>
    <property type="project" value="UniProtKB-UniRule"/>
</dbReference>
<dbReference type="Gene3D" id="3.40.50.261">
    <property type="entry name" value="Succinyl-CoA synthetase domains"/>
    <property type="match status" value="1"/>
</dbReference>
<dbReference type="InterPro" id="IPR016102">
    <property type="entry name" value="Succinyl-CoA_synth-like"/>
</dbReference>
<dbReference type="GO" id="GO:0005524">
    <property type="term" value="F:ATP binding"/>
    <property type="evidence" value="ECO:0007669"/>
    <property type="project" value="UniProtKB-UniRule"/>
</dbReference>
<accession>Q23FR1</accession>
<dbReference type="GeneID" id="7831247"/>
<evidence type="ECO:0000256" key="8">
    <source>
        <dbReference type="ARBA" id="ARBA00022946"/>
    </source>
</evidence>
<keyword evidence="4 9" id="KW-0479">Metal-binding</keyword>
<dbReference type="EC" id="6.2.1.5" evidence="9"/>
<evidence type="ECO:0000259" key="11">
    <source>
        <dbReference type="Pfam" id="PF08442"/>
    </source>
</evidence>
<evidence type="ECO:0000313" key="12">
    <source>
        <dbReference type="EMBL" id="EAR95549.2"/>
    </source>
</evidence>
<dbReference type="InterPro" id="IPR013650">
    <property type="entry name" value="ATP-grasp_succ-CoA_synth-type"/>
</dbReference>
<evidence type="ECO:0000256" key="9">
    <source>
        <dbReference type="HAMAP-Rule" id="MF_03219"/>
    </source>
</evidence>
<evidence type="ECO:0000256" key="6">
    <source>
        <dbReference type="ARBA" id="ARBA00022840"/>
    </source>
</evidence>
<keyword evidence="8" id="KW-0809">Transit peptide</keyword>
<dbReference type="Pfam" id="PF00549">
    <property type="entry name" value="Ligase_CoA"/>
    <property type="match status" value="1"/>
</dbReference>
<dbReference type="SUPFAM" id="SSF52210">
    <property type="entry name" value="Succinyl-CoA synthetase domains"/>
    <property type="match status" value="1"/>
</dbReference>
<keyword evidence="7 9" id="KW-0460">Magnesium</keyword>
<comment type="cofactor">
    <cofactor evidence="9">
        <name>Mg(2+)</name>
        <dbReference type="ChEBI" id="CHEBI:18420"/>
    </cofactor>
    <text evidence="9">Binds 1 Mg(2+) ion per subunit.</text>
</comment>
<dbReference type="Gene3D" id="3.30.470.20">
    <property type="entry name" value="ATP-grasp fold, B domain"/>
    <property type="match status" value="1"/>
</dbReference>
<keyword evidence="6 9" id="KW-0067">ATP-binding</keyword>
<evidence type="ECO:0000256" key="7">
    <source>
        <dbReference type="ARBA" id="ARBA00022842"/>
    </source>
</evidence>
<evidence type="ECO:0000256" key="1">
    <source>
        <dbReference type="ARBA" id="ARBA00005064"/>
    </source>
</evidence>
<keyword evidence="9" id="KW-0496">Mitochondrion</keyword>
<evidence type="ECO:0000259" key="10">
    <source>
        <dbReference type="Pfam" id="PF00549"/>
    </source>
</evidence>
<dbReference type="InterPro" id="IPR013815">
    <property type="entry name" value="ATP_grasp_subdomain_1"/>
</dbReference>
<dbReference type="GO" id="GO:0042709">
    <property type="term" value="C:succinate-CoA ligase complex"/>
    <property type="evidence" value="ECO:0007669"/>
    <property type="project" value="TreeGrafter"/>
</dbReference>
<feature type="domain" description="ATP-citrate synthase/succinyl-CoA ligase C-terminal" evidence="10">
    <location>
        <begin position="306"/>
        <end position="426"/>
    </location>
</feature>
<organism evidence="12 13">
    <name type="scientific">Tetrahymena thermophila (strain SB210)</name>
    <dbReference type="NCBI Taxonomy" id="312017"/>
    <lineage>
        <taxon>Eukaryota</taxon>
        <taxon>Sar</taxon>
        <taxon>Alveolata</taxon>
        <taxon>Ciliophora</taxon>
        <taxon>Intramacronucleata</taxon>
        <taxon>Oligohymenophorea</taxon>
        <taxon>Hymenostomatida</taxon>
        <taxon>Tetrahymenina</taxon>
        <taxon>Tetrahymenidae</taxon>
        <taxon>Tetrahymena</taxon>
    </lineage>
</organism>
<dbReference type="SUPFAM" id="SSF56059">
    <property type="entry name" value="Glutathione synthetase ATP-binding domain-like"/>
    <property type="match status" value="1"/>
</dbReference>
<dbReference type="KEGG" id="tet:TTHERM_00079540"/>
<dbReference type="Gene3D" id="3.30.1490.20">
    <property type="entry name" value="ATP-grasp fold, A domain"/>
    <property type="match status" value="1"/>
</dbReference>
<dbReference type="OrthoDB" id="1552at2759"/>
<dbReference type="GO" id="GO:0005739">
    <property type="term" value="C:mitochondrion"/>
    <property type="evidence" value="ECO:0007669"/>
    <property type="project" value="UniProtKB-SubCell"/>
</dbReference>
<dbReference type="InterPro" id="IPR005811">
    <property type="entry name" value="SUCC_ACL_C"/>
</dbReference>
<keyword evidence="13" id="KW-1185">Reference proteome</keyword>
<dbReference type="InParanoid" id="Q23FR1"/>
<dbReference type="HOGENOM" id="CLU_037430_0_0_1"/>
<dbReference type="PIRSF" id="PIRSF001554">
    <property type="entry name" value="SucCS_beta"/>
    <property type="match status" value="1"/>
</dbReference>
<dbReference type="NCBIfam" id="TIGR01016">
    <property type="entry name" value="sucCoAbeta"/>
    <property type="match status" value="1"/>
</dbReference>
<dbReference type="PANTHER" id="PTHR11815:SF1">
    <property type="entry name" value="SUCCINATE--COA LIGASE [ADP-FORMING] SUBUNIT BETA, MITOCHONDRIAL"/>
    <property type="match status" value="1"/>
</dbReference>
<feature type="binding site" evidence="9">
    <location>
        <position position="85"/>
    </location>
    <ligand>
        <name>ATP</name>
        <dbReference type="ChEBI" id="CHEBI:30616"/>
    </ligand>
</feature>
<comment type="subunit">
    <text evidence="9">Heterodimer of an alpha and a beta subunit.</text>
</comment>
<dbReference type="FunFam" id="3.30.470.20:FF:000002">
    <property type="entry name" value="Succinate--CoA ligase [ADP-forming] subunit beta"/>
    <property type="match status" value="1"/>
</dbReference>
<name>Q23FR1_TETTS</name>
<dbReference type="HAMAP" id="MF_00558">
    <property type="entry name" value="Succ_CoA_beta"/>
    <property type="match status" value="1"/>
</dbReference>
<dbReference type="UniPathway" id="UPA00223">
    <property type="reaction ID" value="UER00999"/>
</dbReference>
<keyword evidence="3 9" id="KW-0436">Ligase</keyword>